<dbReference type="AlphaFoldDB" id="A0AAW8ASK1"/>
<protein>
    <submittedName>
        <fullName evidence="1">Uncharacterized protein</fullName>
    </submittedName>
</protein>
<dbReference type="Proteomes" id="UP001244490">
    <property type="component" value="Unassembled WGS sequence"/>
</dbReference>
<gene>
    <name evidence="1" type="ORF">Q6294_32560</name>
</gene>
<evidence type="ECO:0000313" key="2">
    <source>
        <dbReference type="Proteomes" id="UP001244490"/>
    </source>
</evidence>
<sequence length="75" mass="9168">RKNSWVIQLKQLQQELSVLRYQLQWLLKFLRSRNQNQSEERFICGLKAEYAGNQIRTLHEIRGNEACYYFTEFEI</sequence>
<accession>A0AAW8ASK1</accession>
<organism evidence="1 2">
    <name type="scientific">Klebsiella pneumoniae</name>
    <dbReference type="NCBI Taxonomy" id="573"/>
    <lineage>
        <taxon>Bacteria</taxon>
        <taxon>Pseudomonadati</taxon>
        <taxon>Pseudomonadota</taxon>
        <taxon>Gammaproteobacteria</taxon>
        <taxon>Enterobacterales</taxon>
        <taxon>Enterobacteriaceae</taxon>
        <taxon>Klebsiella/Raoultella group</taxon>
        <taxon>Klebsiella</taxon>
        <taxon>Klebsiella pneumoniae complex</taxon>
    </lineage>
</organism>
<dbReference type="RefSeq" id="WP_305202701.1">
    <property type="nucleotide sequence ID" value="NZ_JAUUIA010001074.1"/>
</dbReference>
<feature type="non-terminal residue" evidence="1">
    <location>
        <position position="1"/>
    </location>
</feature>
<name>A0AAW8ASK1_KLEPN</name>
<reference evidence="1" key="1">
    <citation type="submission" date="2023-07" db="EMBL/GenBank/DDBJ databases">
        <authorList>
            <person name="Peng Z."/>
        </authorList>
    </citation>
    <scope>NUCLEOTIDE SEQUENCE</scope>
    <source>
        <strain evidence="1">KP219</strain>
    </source>
</reference>
<proteinExistence type="predicted"/>
<evidence type="ECO:0000313" key="1">
    <source>
        <dbReference type="EMBL" id="MDP0971675.1"/>
    </source>
</evidence>
<dbReference type="EMBL" id="JAUUIA010001074">
    <property type="protein sequence ID" value="MDP0971675.1"/>
    <property type="molecule type" value="Genomic_DNA"/>
</dbReference>
<comment type="caution">
    <text evidence="1">The sequence shown here is derived from an EMBL/GenBank/DDBJ whole genome shotgun (WGS) entry which is preliminary data.</text>
</comment>